<proteinExistence type="predicted"/>
<reference evidence="1 2" key="1">
    <citation type="submission" date="2019-03" db="EMBL/GenBank/DDBJ databases">
        <title>Diversity of the mouse oral microbiome.</title>
        <authorList>
            <person name="Joseph S."/>
            <person name="Aduse-Opoku J."/>
            <person name="Curtis M."/>
            <person name="Wade W."/>
            <person name="Hashim A."/>
        </authorList>
    </citation>
    <scope>NUCLEOTIDE SEQUENCE [LARGE SCALE GENOMIC DNA]</scope>
    <source>
        <strain evidence="1 2">HT4</strain>
    </source>
</reference>
<dbReference type="EMBL" id="SPQA01000050">
    <property type="protein sequence ID" value="TFU29589.1"/>
    <property type="molecule type" value="Genomic_DNA"/>
</dbReference>
<organism evidence="1 2">
    <name type="scientific">Streptococcus acidominimus</name>
    <dbReference type="NCBI Taxonomy" id="1326"/>
    <lineage>
        <taxon>Bacteria</taxon>
        <taxon>Bacillati</taxon>
        <taxon>Bacillota</taxon>
        <taxon>Bacilli</taxon>
        <taxon>Lactobacillales</taxon>
        <taxon>Streptococcaceae</taxon>
        <taxon>Streptococcus</taxon>
    </lineage>
</organism>
<protein>
    <submittedName>
        <fullName evidence="1">Uncharacterized protein</fullName>
    </submittedName>
</protein>
<dbReference type="AlphaFoldDB" id="A0A4Y9FMN8"/>
<dbReference type="RefSeq" id="WP_135053432.1">
    <property type="nucleotide sequence ID" value="NZ_CAKOCW010000056.1"/>
</dbReference>
<dbReference type="Proteomes" id="UP000297747">
    <property type="component" value="Unassembled WGS sequence"/>
</dbReference>
<name>A0A4Y9FMN8_STRAI</name>
<evidence type="ECO:0000313" key="2">
    <source>
        <dbReference type="Proteomes" id="UP000297747"/>
    </source>
</evidence>
<sequence>MKTNYGCTEKLATDLLEDLTVYLAGPNVVAQKEYIDGKATDKIIGYQIWCATDEDNPFKIKFATKDKPDISGYKIGEKLIFDGLEAIQVQNKYYFRAKSVNKL</sequence>
<accession>A0A4Y9FMN8</accession>
<comment type="caution">
    <text evidence="1">The sequence shown here is derived from an EMBL/GenBank/DDBJ whole genome shotgun (WGS) entry which is preliminary data.</text>
</comment>
<evidence type="ECO:0000313" key="1">
    <source>
        <dbReference type="EMBL" id="TFU29589.1"/>
    </source>
</evidence>
<gene>
    <name evidence="1" type="ORF">E4U01_09485</name>
</gene>